<dbReference type="PANTHER" id="PTHR43742">
    <property type="entry name" value="TRIMETHYLAMINE-N-OXIDE REDUCTASE"/>
    <property type="match status" value="1"/>
</dbReference>
<dbReference type="InterPro" id="IPR006657">
    <property type="entry name" value="MoPterin_dinucl-bd_dom"/>
</dbReference>
<evidence type="ECO:0000259" key="5">
    <source>
        <dbReference type="Pfam" id="PF00384"/>
    </source>
</evidence>
<keyword evidence="2" id="KW-0479">Metal-binding</keyword>
<accession>A0ABN6MD02</accession>
<keyword evidence="8" id="KW-1185">Reference proteome</keyword>
<keyword evidence="4" id="KW-0411">Iron-sulfur</keyword>
<dbReference type="Pfam" id="PF00384">
    <property type="entry name" value="Molybdopterin"/>
    <property type="match status" value="1"/>
</dbReference>
<reference evidence="7 8" key="1">
    <citation type="submission" date="2022-01" db="EMBL/GenBank/DDBJ databases">
        <title>Novel bile acid biosynthetic pathways are enriched in the microbiome of centenarians.</title>
        <authorList>
            <person name="Sato Y."/>
            <person name="Atarashi K."/>
            <person name="Plichta R.D."/>
            <person name="Arai Y."/>
            <person name="Sasajima S."/>
            <person name="Kearney M.S."/>
            <person name="Suda W."/>
            <person name="Takeshita K."/>
            <person name="Sasaki T."/>
            <person name="Okamoto S."/>
            <person name="Skelly N.A."/>
            <person name="Okamura Y."/>
            <person name="Vlamakis H."/>
            <person name="Li Y."/>
            <person name="Tanoue T."/>
            <person name="Takei H."/>
            <person name="Nittono H."/>
            <person name="Narushima S."/>
            <person name="Irie J."/>
            <person name="Itoh H."/>
            <person name="Moriya K."/>
            <person name="Sugiura Y."/>
            <person name="Suematsu M."/>
            <person name="Moritoki N."/>
            <person name="Shibata S."/>
            <person name="Littman R.D."/>
            <person name="Fischbach A.M."/>
            <person name="Uwamino Y."/>
            <person name="Inoue T."/>
            <person name="Honda A."/>
            <person name="Hattori M."/>
            <person name="Murai T."/>
            <person name="Xavier J.R."/>
            <person name="Hirose N."/>
            <person name="Honda K."/>
        </authorList>
    </citation>
    <scope>NUCLEOTIDE SEQUENCE [LARGE SCALE GENOMIC DNA]</scope>
    <source>
        <strain evidence="7 8">CE91-St30</strain>
    </source>
</reference>
<dbReference type="RefSeq" id="WP_244411876.1">
    <property type="nucleotide sequence ID" value="NZ_AP025564.1"/>
</dbReference>
<dbReference type="EMBL" id="AP025564">
    <property type="protein sequence ID" value="BDE95514.1"/>
    <property type="molecule type" value="Genomic_DNA"/>
</dbReference>
<comment type="similarity">
    <text evidence="1">Belongs to the prokaryotic molybdopterin-containing oxidoreductase family.</text>
</comment>
<protein>
    <submittedName>
        <fullName evidence="7">Dehydrogenase</fullName>
    </submittedName>
</protein>
<keyword evidence="3" id="KW-0408">Iron</keyword>
<dbReference type="Gene3D" id="3.40.50.740">
    <property type="match status" value="1"/>
</dbReference>
<name>A0ABN6MD02_9ACTN</name>
<dbReference type="Proteomes" id="UP001320544">
    <property type="component" value="Chromosome"/>
</dbReference>
<dbReference type="SUPFAM" id="SSF50692">
    <property type="entry name" value="ADC-like"/>
    <property type="match status" value="1"/>
</dbReference>
<dbReference type="PANTHER" id="PTHR43742:SF6">
    <property type="entry name" value="OXIDOREDUCTASE YYAE-RELATED"/>
    <property type="match status" value="1"/>
</dbReference>
<evidence type="ECO:0000313" key="7">
    <source>
        <dbReference type="EMBL" id="BDE95514.1"/>
    </source>
</evidence>
<dbReference type="Gene3D" id="3.40.228.10">
    <property type="entry name" value="Dimethylsulfoxide Reductase, domain 2"/>
    <property type="match status" value="1"/>
</dbReference>
<dbReference type="InterPro" id="IPR009010">
    <property type="entry name" value="Asp_de-COase-like_dom_sf"/>
</dbReference>
<dbReference type="SUPFAM" id="SSF53706">
    <property type="entry name" value="Formate dehydrogenase/DMSO reductase, domains 1-3"/>
    <property type="match status" value="1"/>
</dbReference>
<dbReference type="Pfam" id="PF01568">
    <property type="entry name" value="Molydop_binding"/>
    <property type="match status" value="1"/>
</dbReference>
<dbReference type="Gene3D" id="2.40.40.20">
    <property type="match status" value="1"/>
</dbReference>
<feature type="domain" description="Molybdopterin oxidoreductase" evidence="5">
    <location>
        <begin position="70"/>
        <end position="499"/>
    </location>
</feature>
<gene>
    <name evidence="7" type="ORF">CE91St30_08470</name>
</gene>
<dbReference type="InterPro" id="IPR006656">
    <property type="entry name" value="Mopterin_OxRdtase"/>
</dbReference>
<organism evidence="7 8">
    <name type="scientific">Raoultibacter timonensis</name>
    <dbReference type="NCBI Taxonomy" id="1907662"/>
    <lineage>
        <taxon>Bacteria</taxon>
        <taxon>Bacillati</taxon>
        <taxon>Actinomycetota</taxon>
        <taxon>Coriobacteriia</taxon>
        <taxon>Eggerthellales</taxon>
        <taxon>Eggerthellaceae</taxon>
        <taxon>Raoultibacter</taxon>
    </lineage>
</organism>
<proteinExistence type="inferred from homology"/>
<sequence>MTEIEPGESRHSTCVLCDGYCPVAIRNDGEVTVSPLNPNLPAICSKAHLWREYRSHPDRVVKPRKNIGERSNPVWQEIEWDQALDEIADRLSAIIDTYGPEALAVSEMPLNTGFGGITRRFMNHLGSPNYIAPTLLCMGNTAQVHRAVYGWYTSSNWDETDLIVYFGQNRGPELWPVEYLKLKAALARGAKLIEVDPRETDTALLACEHLRIRYGTDAALLLAWINVIIEEDLYDHAFVEASTVGFADLAERVQAYAPESVASICGIDADAIRRTARMYANAKAAIIPWGVVGDMQRNSTSVLHAQCILRAICGFVNVSEFVGGPAKGALTTTQLADYPALSQEQRAKQIGSGAYPLMSFEGMALFDDASRKAGIDYTPDIMGCSCTAHPNSLFTAMQTENPYPVKAFFSVANNTVMSYADQQSIINGLMAQDLVVAYDHWMTPTAQLADYVLPGDAWMERDIMGPTSDVAPASTFCEAFCEPAGECKDWYFVVKGLADRMGLGDVFPWASRYELYDWRLAPLGKTWDGVREQPAIPARPVAPGAFLTPSGKVELRSSVLEALGCDPLPSYVDPGEPNVDAADYPLVIFAGARDVFSYNTNHHQMPTLRARGPEPEAYLNPQDAERYGVRDGQWALVSTPHGSIELVVKADARQPESTMRVPHGWWKPEAAQGLANGLSKACLHNDGMLFSGEPWNLDPVQGLPNLRGGIRAKIEPVA</sequence>
<evidence type="ECO:0000256" key="2">
    <source>
        <dbReference type="ARBA" id="ARBA00022723"/>
    </source>
</evidence>
<dbReference type="InterPro" id="IPR050612">
    <property type="entry name" value="Prok_Mopterin_Oxidored"/>
</dbReference>
<evidence type="ECO:0000313" key="8">
    <source>
        <dbReference type="Proteomes" id="UP001320544"/>
    </source>
</evidence>
<evidence type="ECO:0000259" key="6">
    <source>
        <dbReference type="Pfam" id="PF01568"/>
    </source>
</evidence>
<evidence type="ECO:0000256" key="1">
    <source>
        <dbReference type="ARBA" id="ARBA00010312"/>
    </source>
</evidence>
<feature type="domain" description="Molybdopterin dinucleotide-binding" evidence="6">
    <location>
        <begin position="591"/>
        <end position="671"/>
    </location>
</feature>
<evidence type="ECO:0000256" key="3">
    <source>
        <dbReference type="ARBA" id="ARBA00023004"/>
    </source>
</evidence>
<evidence type="ECO:0000256" key="4">
    <source>
        <dbReference type="ARBA" id="ARBA00023014"/>
    </source>
</evidence>